<evidence type="ECO:0000256" key="8">
    <source>
        <dbReference type="ARBA" id="ARBA00023133"/>
    </source>
</evidence>
<evidence type="ECO:0000256" key="1">
    <source>
        <dbReference type="ARBA" id="ARBA00002600"/>
    </source>
</evidence>
<feature type="compositionally biased region" description="Low complexity" evidence="12">
    <location>
        <begin position="20"/>
        <end position="39"/>
    </location>
</feature>
<dbReference type="InterPro" id="IPR002937">
    <property type="entry name" value="Amino_oxidase"/>
</dbReference>
<dbReference type="AlphaFoldDB" id="A0AA40D8Q0"/>
<evidence type="ECO:0000313" key="14">
    <source>
        <dbReference type="EMBL" id="KAK0667200.1"/>
    </source>
</evidence>
<dbReference type="Pfam" id="PF01593">
    <property type="entry name" value="Amino_oxidase"/>
    <property type="match status" value="1"/>
</dbReference>
<keyword evidence="15" id="KW-1185">Reference proteome</keyword>
<comment type="function">
    <text evidence="1 11">Catalyzes the 6-electron oxidation of protoporphyrinogen-IX to form protoporphyrin-IX.</text>
</comment>
<comment type="subcellular location">
    <subcellularLocation>
        <location evidence="11">Mitochondrion inner membrane</location>
    </subcellularLocation>
</comment>
<evidence type="ECO:0000256" key="12">
    <source>
        <dbReference type="SAM" id="MobiDB-lite"/>
    </source>
</evidence>
<evidence type="ECO:0000256" key="3">
    <source>
        <dbReference type="ARBA" id="ARBA00010551"/>
    </source>
</evidence>
<dbReference type="Proteomes" id="UP001174997">
    <property type="component" value="Unassembled WGS sequence"/>
</dbReference>
<evidence type="ECO:0000313" key="15">
    <source>
        <dbReference type="Proteomes" id="UP001174997"/>
    </source>
</evidence>
<dbReference type="NCBIfam" id="TIGR00562">
    <property type="entry name" value="proto_IX_ox"/>
    <property type="match status" value="1"/>
</dbReference>
<dbReference type="EMBL" id="JAULSY010000076">
    <property type="protein sequence ID" value="KAK0667200.1"/>
    <property type="molecule type" value="Genomic_DNA"/>
</dbReference>
<dbReference type="GO" id="GO:0005743">
    <property type="term" value="C:mitochondrial inner membrane"/>
    <property type="evidence" value="ECO:0007669"/>
    <property type="project" value="UniProtKB-SubCell"/>
</dbReference>
<dbReference type="PANTHER" id="PTHR42923">
    <property type="entry name" value="PROTOPORPHYRINOGEN OXIDASE"/>
    <property type="match status" value="1"/>
</dbReference>
<proteinExistence type="inferred from homology"/>
<dbReference type="InterPro" id="IPR036188">
    <property type="entry name" value="FAD/NAD-bd_sf"/>
</dbReference>
<evidence type="ECO:0000259" key="13">
    <source>
        <dbReference type="Pfam" id="PF01593"/>
    </source>
</evidence>
<keyword evidence="7 11" id="KW-0560">Oxidoreductase</keyword>
<keyword evidence="6 11" id="KW-0274">FAD</keyword>
<dbReference type="InterPro" id="IPR050464">
    <property type="entry name" value="Zeta_carotene_desat/Oxidored"/>
</dbReference>
<evidence type="ECO:0000256" key="4">
    <source>
        <dbReference type="ARBA" id="ARBA00012867"/>
    </source>
</evidence>
<accession>A0AA40D8Q0</accession>
<dbReference type="SUPFAM" id="SSF51905">
    <property type="entry name" value="FAD/NAD(P)-binding domain"/>
    <property type="match status" value="1"/>
</dbReference>
<comment type="similarity">
    <text evidence="3 11">Belongs to the protoporphyrinogen/coproporphyrinogen oxidase family. Protoporphyrinogen oxidase subfamily.</text>
</comment>
<dbReference type="InterPro" id="IPR004572">
    <property type="entry name" value="Protoporphyrinogen_oxidase"/>
</dbReference>
<comment type="catalytic activity">
    <reaction evidence="10 11">
        <text>protoporphyrinogen IX + 3 O2 = protoporphyrin IX + 3 H2O2</text>
        <dbReference type="Rhea" id="RHEA:25576"/>
        <dbReference type="ChEBI" id="CHEBI:15379"/>
        <dbReference type="ChEBI" id="CHEBI:16240"/>
        <dbReference type="ChEBI" id="CHEBI:57306"/>
        <dbReference type="ChEBI" id="CHEBI:57307"/>
        <dbReference type="EC" id="1.3.3.4"/>
    </reaction>
</comment>
<keyword evidence="8 11" id="KW-0350">Heme biosynthesis</keyword>
<name>A0AA40D8Q0_9PEZI</name>
<reference evidence="14" key="1">
    <citation type="submission" date="2023-06" db="EMBL/GenBank/DDBJ databases">
        <title>Genome-scale phylogeny and comparative genomics of the fungal order Sordariales.</title>
        <authorList>
            <consortium name="Lawrence Berkeley National Laboratory"/>
            <person name="Hensen N."/>
            <person name="Bonometti L."/>
            <person name="Westerberg I."/>
            <person name="Brannstrom I.O."/>
            <person name="Guillou S."/>
            <person name="Cros-Aarteil S."/>
            <person name="Calhoun S."/>
            <person name="Haridas S."/>
            <person name="Kuo A."/>
            <person name="Mondo S."/>
            <person name="Pangilinan J."/>
            <person name="Riley R."/>
            <person name="Labutti K."/>
            <person name="Andreopoulos B."/>
            <person name="Lipzen A."/>
            <person name="Chen C."/>
            <person name="Yanf M."/>
            <person name="Daum C."/>
            <person name="Ng V."/>
            <person name="Clum A."/>
            <person name="Steindorff A."/>
            <person name="Ohm R."/>
            <person name="Martin F."/>
            <person name="Silar P."/>
            <person name="Natvig D."/>
            <person name="Lalanne C."/>
            <person name="Gautier V."/>
            <person name="Ament-Velasquez S.L."/>
            <person name="Kruys A."/>
            <person name="Hutchinson M.I."/>
            <person name="Powell A.J."/>
            <person name="Barry K."/>
            <person name="Miller A.N."/>
            <person name="Grigoriev I.V."/>
            <person name="Debuchy R."/>
            <person name="Gladieux P."/>
            <person name="Thoren M.H."/>
            <person name="Johannesson H."/>
        </authorList>
    </citation>
    <scope>NUCLEOTIDE SEQUENCE</scope>
    <source>
        <strain evidence="14">CBS 307.81</strain>
    </source>
</reference>
<feature type="region of interest" description="Disordered" evidence="12">
    <location>
        <begin position="20"/>
        <end position="53"/>
    </location>
</feature>
<evidence type="ECO:0000256" key="7">
    <source>
        <dbReference type="ARBA" id="ARBA00023002"/>
    </source>
</evidence>
<keyword evidence="9 11" id="KW-0627">Porphyrin biosynthesis</keyword>
<evidence type="ECO:0000256" key="9">
    <source>
        <dbReference type="ARBA" id="ARBA00023244"/>
    </source>
</evidence>
<organism evidence="14 15">
    <name type="scientific">Cercophora samala</name>
    <dbReference type="NCBI Taxonomy" id="330535"/>
    <lineage>
        <taxon>Eukaryota</taxon>
        <taxon>Fungi</taxon>
        <taxon>Dikarya</taxon>
        <taxon>Ascomycota</taxon>
        <taxon>Pezizomycotina</taxon>
        <taxon>Sordariomycetes</taxon>
        <taxon>Sordariomycetidae</taxon>
        <taxon>Sordariales</taxon>
        <taxon>Lasiosphaeriaceae</taxon>
        <taxon>Cercophora</taxon>
    </lineage>
</organism>
<comment type="pathway">
    <text evidence="2 11">Porphyrin-containing compound metabolism; protoporphyrin-IX biosynthesis; protoporphyrin-IX from protoporphyrinogen-IX: step 1/1.</text>
</comment>
<gene>
    <name evidence="14" type="ORF">QBC41DRAFT_324481</name>
</gene>
<sequence>MLATSQRCLSQSQRLITSHPLSRSLSRSRSLPLSLGSSPANHHSRRLSGLVGSNDGVDGVPTVFDRPPASVAILGGGLTGLATAFWLSWWHPAMKVTIYEASNRLGGWIDSEKVRVKGMNGESGTVCFQRGARMIKPQHSVGAPYRYDDLAFYLLVNQLGIAEQLQSAPKGEVMGKYIYYPDHLVQLPNGGMSVFQAWRTLTKEPLFKGLVPSLLRFGWTRFWHFFRRPVKYPNADDTSKMEVSVGEHFQRLFGRRDLVDNILSAVMHGIYGGDVWKLSAQRTPFWDVLKDGKYPKVPHSHTWIDVSDAELMNWLREHAAGELAEEHLETSAHWFRSGLNELTDALVETLKSHRNVTIRMGARVTSMTYAARADRVAIRTSKQPTGVTYDKVVSTLFSKTLADICGPGTLPSLEKETATTIRVVNLWYPQPGLNHPNKGFGYLIPQTVPFEENPYFVLGVMFDSDREWIPNPRDPSGYTNRGLDTIRGTKLTVMMGGHYWDHLRPDAIPGDAAAIEMAKKAVAKHMGWPSSVNDTAVASTKLCKDCIPQQMVGHRERMKAAHEELLKAFKGRVAVAGGSYQTPGVLPSIRAALDVARQLRGSFHFKDTARALEDKALTVGDTGLWRFAAPTRYMHPFDRLNVATLRGLSRALALRRRKRRPRGK</sequence>
<dbReference type="EC" id="1.3.3.4" evidence="4 11"/>
<evidence type="ECO:0000256" key="5">
    <source>
        <dbReference type="ARBA" id="ARBA00022630"/>
    </source>
</evidence>
<evidence type="ECO:0000256" key="10">
    <source>
        <dbReference type="ARBA" id="ARBA00047554"/>
    </source>
</evidence>
<dbReference type="Gene3D" id="3.50.50.60">
    <property type="entry name" value="FAD/NAD(P)-binding domain"/>
    <property type="match status" value="1"/>
</dbReference>
<comment type="caution">
    <text evidence="14">The sequence shown here is derived from an EMBL/GenBank/DDBJ whole genome shotgun (WGS) entry which is preliminary data.</text>
</comment>
<dbReference type="SUPFAM" id="SSF54373">
    <property type="entry name" value="FAD-linked reductases, C-terminal domain"/>
    <property type="match status" value="1"/>
</dbReference>
<protein>
    <recommendedName>
        <fullName evidence="4 11">Protoporphyrinogen oxidase</fullName>
        <ecNumber evidence="4 11">1.3.3.4</ecNumber>
    </recommendedName>
</protein>
<keyword evidence="5 11" id="KW-0285">Flavoprotein</keyword>
<feature type="domain" description="Amine oxidase" evidence="13">
    <location>
        <begin position="78"/>
        <end position="559"/>
    </location>
</feature>
<dbReference type="GO" id="GO:0004729">
    <property type="term" value="F:oxygen-dependent protoporphyrinogen oxidase activity"/>
    <property type="evidence" value="ECO:0007669"/>
    <property type="project" value="UniProtKB-UniRule"/>
</dbReference>
<evidence type="ECO:0000256" key="2">
    <source>
        <dbReference type="ARBA" id="ARBA00005073"/>
    </source>
</evidence>
<evidence type="ECO:0000256" key="11">
    <source>
        <dbReference type="RuleBase" id="RU367069"/>
    </source>
</evidence>
<dbReference type="PANTHER" id="PTHR42923:SF3">
    <property type="entry name" value="PROTOPORPHYRINOGEN OXIDASE"/>
    <property type="match status" value="1"/>
</dbReference>
<evidence type="ECO:0000256" key="6">
    <source>
        <dbReference type="ARBA" id="ARBA00022827"/>
    </source>
</evidence>
<comment type="cofactor">
    <cofactor evidence="11">
        <name>FAD</name>
        <dbReference type="ChEBI" id="CHEBI:57692"/>
    </cofactor>
    <text evidence="11">Binds 1 FAD per subunit.</text>
</comment>
<dbReference type="GO" id="GO:0006782">
    <property type="term" value="P:protoporphyrinogen IX biosynthetic process"/>
    <property type="evidence" value="ECO:0007669"/>
    <property type="project" value="UniProtKB-UniRule"/>
</dbReference>